<evidence type="ECO:0000313" key="9">
    <source>
        <dbReference type="Proteomes" id="UP000027182"/>
    </source>
</evidence>
<reference evidence="8 9" key="1">
    <citation type="submission" date="2013-04" db="EMBL/GenBank/DDBJ databases">
        <authorList>
            <person name="Lin L."/>
            <person name="Zeng Z."/>
            <person name="Xie J."/>
            <person name="Luo L."/>
            <person name="Yang Z."/>
            <person name="Liang W."/>
            <person name="Lin H."/>
            <person name="Dong C."/>
            <person name="Sun Y."/>
        </authorList>
    </citation>
    <scope>NUCLEOTIDE SEQUENCE [LARGE SCALE GENOMIC DNA]</scope>
    <source>
        <strain evidence="8 9">CQ-W70</strain>
    </source>
</reference>
<comment type="catalytic activity">
    <reaction evidence="1">
        <text>a uridine in RNA = a pseudouridine in RNA</text>
        <dbReference type="Rhea" id="RHEA:48348"/>
        <dbReference type="Rhea" id="RHEA-COMP:12068"/>
        <dbReference type="Rhea" id="RHEA-COMP:12069"/>
        <dbReference type="ChEBI" id="CHEBI:65314"/>
        <dbReference type="ChEBI" id="CHEBI:65315"/>
    </reaction>
</comment>
<comment type="similarity">
    <text evidence="2">Belongs to the pseudouridine synthase RluA family.</text>
</comment>
<dbReference type="InterPro" id="IPR050188">
    <property type="entry name" value="RluA_PseudoU_synthase"/>
</dbReference>
<evidence type="ECO:0000259" key="7">
    <source>
        <dbReference type="SMART" id="SM00363"/>
    </source>
</evidence>
<name>A0A059Y0E6_MYCBV</name>
<dbReference type="Gene3D" id="3.30.2350.10">
    <property type="entry name" value="Pseudouridine synthase"/>
    <property type="match status" value="1"/>
</dbReference>
<organism evidence="8 9">
    <name type="scientific">Mycoplasmopsis bovis CQ-W70</name>
    <dbReference type="NCBI Taxonomy" id="1316930"/>
    <lineage>
        <taxon>Bacteria</taxon>
        <taxon>Bacillati</taxon>
        <taxon>Mycoplasmatota</taxon>
        <taxon>Mycoplasmoidales</taxon>
        <taxon>Metamycoplasmataceae</taxon>
        <taxon>Mycoplasmopsis</taxon>
    </lineage>
</organism>
<dbReference type="GO" id="GO:0003723">
    <property type="term" value="F:RNA binding"/>
    <property type="evidence" value="ECO:0007669"/>
    <property type="project" value="UniProtKB-KW"/>
</dbReference>
<dbReference type="PANTHER" id="PTHR21600">
    <property type="entry name" value="MITOCHONDRIAL RNA PSEUDOURIDINE SYNTHASE"/>
    <property type="match status" value="1"/>
</dbReference>
<dbReference type="HOGENOM" id="CLU_016902_1_0_14"/>
<dbReference type="KEGG" id="mbq:K668_03820"/>
<evidence type="ECO:0000313" key="8">
    <source>
        <dbReference type="EMBL" id="AIA34334.1"/>
    </source>
</evidence>
<dbReference type="PATRIC" id="fig|1316930.3.peg.780"/>
<dbReference type="InterPro" id="IPR036986">
    <property type="entry name" value="S4_RNA-bd_sf"/>
</dbReference>
<dbReference type="AlphaFoldDB" id="A0A059Y0E6"/>
<evidence type="ECO:0000256" key="4">
    <source>
        <dbReference type="ARBA" id="ARBA00031870"/>
    </source>
</evidence>
<dbReference type="GO" id="GO:0120159">
    <property type="term" value="F:rRNA pseudouridine synthase activity"/>
    <property type="evidence" value="ECO:0007669"/>
    <property type="project" value="UniProtKB-ARBA"/>
</dbReference>
<evidence type="ECO:0000256" key="3">
    <source>
        <dbReference type="ARBA" id="ARBA00023235"/>
    </source>
</evidence>
<dbReference type="EMBL" id="CP005933">
    <property type="protein sequence ID" value="AIA34334.1"/>
    <property type="molecule type" value="Genomic_DNA"/>
</dbReference>
<sequence length="284" mass="33001">MHKFVAHKNDGGRKLIKYISSLFKDLPEGRIYKLLRQKCVKINGKRITDSNHVINEGDEVVIYGIKEQATIYIYDVGLQLDSKIIYEDDNILLINKKAGKVVHGEPLCLDDQVLSYLKFKQNSSFKPSHVGRLDKWTSGLIVYAKNYKALRELNDKIGFFNKIYTLKSDYNGGDNVVSAYIHHDEKMQKMIVTKNPVGLNNQIVKTKIYVDSNKLYAQLLTGRKHQIRATMEYLGYPIYGDIKYGWRKKTNKRIYLHSYKLGFNNLSSPLEYLNGREFECNEDW</sequence>
<dbReference type="CDD" id="cd00165">
    <property type="entry name" value="S4"/>
    <property type="match status" value="1"/>
</dbReference>
<dbReference type="InterPro" id="IPR020103">
    <property type="entry name" value="PsdUridine_synth_cat_dom_sf"/>
</dbReference>
<gene>
    <name evidence="8" type="ORF">K668_03820</name>
</gene>
<proteinExistence type="inferred from homology"/>
<evidence type="ECO:0000256" key="5">
    <source>
        <dbReference type="ARBA" id="ARBA00033164"/>
    </source>
</evidence>
<protein>
    <recommendedName>
        <fullName evidence="4">RNA pseudouridylate synthase</fullName>
    </recommendedName>
    <alternativeName>
        <fullName evidence="5">RNA-uridine isomerase</fullName>
    </alternativeName>
</protein>
<dbReference type="SUPFAM" id="SSF55120">
    <property type="entry name" value="Pseudouridine synthase"/>
    <property type="match status" value="1"/>
</dbReference>
<keyword evidence="3" id="KW-0413">Isomerase</keyword>
<evidence type="ECO:0000256" key="1">
    <source>
        <dbReference type="ARBA" id="ARBA00000073"/>
    </source>
</evidence>
<dbReference type="Pfam" id="PF01479">
    <property type="entry name" value="S4"/>
    <property type="match status" value="1"/>
</dbReference>
<dbReference type="Gene3D" id="3.10.290.10">
    <property type="entry name" value="RNA-binding S4 domain"/>
    <property type="match status" value="1"/>
</dbReference>
<dbReference type="SMART" id="SM00363">
    <property type="entry name" value="S4"/>
    <property type="match status" value="1"/>
</dbReference>
<dbReference type="RefSeq" id="WP_013955070.1">
    <property type="nucleotide sequence ID" value="NZ_CP005933.1"/>
</dbReference>
<dbReference type="PANTHER" id="PTHR21600:SF87">
    <property type="entry name" value="RNA PSEUDOURIDYLATE SYNTHASE DOMAIN-CONTAINING PROTEIN 1"/>
    <property type="match status" value="1"/>
</dbReference>
<dbReference type="InterPro" id="IPR002942">
    <property type="entry name" value="S4_RNA-bd"/>
</dbReference>
<dbReference type="GO" id="GO:0000455">
    <property type="term" value="P:enzyme-directed rRNA pseudouridine synthesis"/>
    <property type="evidence" value="ECO:0007669"/>
    <property type="project" value="UniProtKB-ARBA"/>
</dbReference>
<dbReference type="Pfam" id="PF00849">
    <property type="entry name" value="PseudoU_synth_2"/>
    <property type="match status" value="1"/>
</dbReference>
<dbReference type="PROSITE" id="PS50889">
    <property type="entry name" value="S4"/>
    <property type="match status" value="1"/>
</dbReference>
<feature type="domain" description="RNA-binding S4" evidence="7">
    <location>
        <begin position="13"/>
        <end position="71"/>
    </location>
</feature>
<evidence type="ECO:0000256" key="6">
    <source>
        <dbReference type="PROSITE-ProRule" id="PRU00182"/>
    </source>
</evidence>
<dbReference type="Proteomes" id="UP000027182">
    <property type="component" value="Chromosome"/>
</dbReference>
<dbReference type="SUPFAM" id="SSF55174">
    <property type="entry name" value="Alpha-L RNA-binding motif"/>
    <property type="match status" value="1"/>
</dbReference>
<accession>A0A059Y0E6</accession>
<keyword evidence="6" id="KW-0694">RNA-binding</keyword>
<evidence type="ECO:0000256" key="2">
    <source>
        <dbReference type="ARBA" id="ARBA00010876"/>
    </source>
</evidence>
<dbReference type="CDD" id="cd02869">
    <property type="entry name" value="PseudoU_synth_RluA_like"/>
    <property type="match status" value="1"/>
</dbReference>
<dbReference type="InterPro" id="IPR006145">
    <property type="entry name" value="PsdUridine_synth_RsuA/RluA"/>
</dbReference>